<feature type="region of interest" description="Disordered" evidence="1">
    <location>
        <begin position="90"/>
        <end position="130"/>
    </location>
</feature>
<protein>
    <submittedName>
        <fullName evidence="2">Uncharacterized protein</fullName>
    </submittedName>
</protein>
<feature type="region of interest" description="Disordered" evidence="1">
    <location>
        <begin position="1"/>
        <end position="25"/>
    </location>
</feature>
<name>A0ABR1IBK0_9HYPO</name>
<evidence type="ECO:0000256" key="1">
    <source>
        <dbReference type="SAM" id="MobiDB-lite"/>
    </source>
</evidence>
<proteinExistence type="predicted"/>
<reference evidence="2 3" key="1">
    <citation type="journal article" date="2025" name="Microbiol. Resour. Announc.">
        <title>Draft genome sequences for Neonectria magnoliae and Neonectria punicea, canker pathogens of Liriodendron tulipifera and Acer saccharum in West Virginia.</title>
        <authorList>
            <person name="Petronek H.M."/>
            <person name="Kasson M.T."/>
            <person name="Metheny A.M."/>
            <person name="Stauder C.M."/>
            <person name="Lovett B."/>
            <person name="Lynch S.C."/>
            <person name="Garnas J.R."/>
            <person name="Kasson L.R."/>
            <person name="Stajich J.E."/>
        </authorList>
    </citation>
    <scope>NUCLEOTIDE SEQUENCE [LARGE SCALE GENOMIC DNA]</scope>
    <source>
        <strain evidence="2 3">NRRL 64651</strain>
    </source>
</reference>
<sequence>MPLLDIAHQPPAGAPRASGPTGHRGAAAVLGQQVRAGRDRVARAARAAAPSLGCGWRSSSSIGIIAARDKGCAAQGGQLAGALRSPAGVGACRAGADADGHGGAGGAGASDGVGAEPAGGTAAGAGSEEE</sequence>
<dbReference type="EMBL" id="JAZAVK010000021">
    <property type="protein sequence ID" value="KAK7430218.1"/>
    <property type="molecule type" value="Genomic_DNA"/>
</dbReference>
<accession>A0ABR1IBK0</accession>
<comment type="caution">
    <text evidence="2">The sequence shown here is derived from an EMBL/GenBank/DDBJ whole genome shotgun (WGS) entry which is preliminary data.</text>
</comment>
<gene>
    <name evidence="2" type="ORF">QQZ08_003193</name>
</gene>
<feature type="compositionally biased region" description="Gly residues" evidence="1">
    <location>
        <begin position="101"/>
        <end position="111"/>
    </location>
</feature>
<evidence type="ECO:0000313" key="2">
    <source>
        <dbReference type="EMBL" id="KAK7430218.1"/>
    </source>
</evidence>
<feature type="compositionally biased region" description="Low complexity" evidence="1">
    <location>
        <begin position="112"/>
        <end position="130"/>
    </location>
</feature>
<keyword evidence="3" id="KW-1185">Reference proteome</keyword>
<organism evidence="2 3">
    <name type="scientific">Neonectria magnoliae</name>
    <dbReference type="NCBI Taxonomy" id="2732573"/>
    <lineage>
        <taxon>Eukaryota</taxon>
        <taxon>Fungi</taxon>
        <taxon>Dikarya</taxon>
        <taxon>Ascomycota</taxon>
        <taxon>Pezizomycotina</taxon>
        <taxon>Sordariomycetes</taxon>
        <taxon>Hypocreomycetidae</taxon>
        <taxon>Hypocreales</taxon>
        <taxon>Nectriaceae</taxon>
        <taxon>Neonectria</taxon>
    </lineage>
</organism>
<dbReference type="Proteomes" id="UP001498421">
    <property type="component" value="Unassembled WGS sequence"/>
</dbReference>
<evidence type="ECO:0000313" key="3">
    <source>
        <dbReference type="Proteomes" id="UP001498421"/>
    </source>
</evidence>